<keyword evidence="6" id="KW-0175">Coiled coil</keyword>
<dbReference type="GO" id="GO:0051011">
    <property type="term" value="F:microtubule minus-end binding"/>
    <property type="evidence" value="ECO:0007669"/>
    <property type="project" value="TreeGrafter"/>
</dbReference>
<dbReference type="GO" id="GO:0000930">
    <property type="term" value="C:gamma-tubulin complex"/>
    <property type="evidence" value="ECO:0007669"/>
    <property type="project" value="TreeGrafter"/>
</dbReference>
<comment type="subcellular location">
    <subcellularLocation>
        <location evidence="5">Cytoplasm</location>
        <location evidence="5">Cytoskeleton</location>
        <location evidence="5">Microtubule organizing center</location>
    </subcellularLocation>
</comment>
<dbReference type="GO" id="GO:0043015">
    <property type="term" value="F:gamma-tubulin binding"/>
    <property type="evidence" value="ECO:0007669"/>
    <property type="project" value="InterPro"/>
</dbReference>
<evidence type="ECO:0000256" key="1">
    <source>
        <dbReference type="ARBA" id="ARBA00010337"/>
    </source>
</evidence>
<dbReference type="Proteomes" id="UP000444721">
    <property type="component" value="Unassembled WGS sequence"/>
</dbReference>
<proteinExistence type="inferred from homology"/>
<dbReference type="InterPro" id="IPR041470">
    <property type="entry name" value="GCP_N"/>
</dbReference>
<dbReference type="VEuPathDB" id="AmoebaDB:NfTy_018700"/>
<sequence>MNRFESVVELMDRLCRALILGSGSKATPSSSSLIIGNNNVRSFSSDHLSMLSTTHQGSHSNTTMMSNNSSEVTEKLLKKIKMNCFSYLIDKNDNYTPPLHYTETAFSSKAAELSYRANTFLCNLRMHGLESMATNLEILFDKLIYLNEAVASILLTLCENLSIEEVCLVQKENNSIYDISTMHFSITPNFSNSQLNLEMQTEFFSNLLIPSSDSNQCNVTIPKSAPSKSFFIDVNNFSQITPDITNLKRPLSDFTTFLHSKPEKKKRSIYFTEQKPAKLDEYKHYFERMCFGLNIRTMREEDVVNDCLLLFQGISSGVFVWDAQKFIFKVQPIRLKTLSFLGLRELLQQIAQVGSMYKRLEVVAEFCQNNVALTGKCLQSCGNGLAEILKWYKSCVLELDTILKRLVTDYSNQKSQLTLLNVIHHINPLRQRLNIVCEIFECDIQELNSDDEYSLFLSGLYISNRIRNIPTGAKLISVLYEKIQLLELSSIPEVMNILLLLFSFSITPYLAWIKQWIFYGEIVDDHYGEFFVKAANHAQESWYSFQIEVQNIPLPFTSCANDVFLTGNTLDTIRRCNPYHFILKDTVNDTIRNISILFTEKDLKKYEILCSRLQTIQHNEALMEMHRQLSELEKKIRSQEEKLKFGEDILDRFQEEEVKLKDKIKRDILENYRKKMNIEEFEEALQKGNPTTEPGLNEEVHPENIMIDGISNEPVLLQDETNGTLKLDQFDANRFLESSTPILDLPIEIVKNRSLLSLFYQQKQMVDSIFIKMLFHDYKLNEHLGAINDYFLFKAGDLHDAFAQLICSGMKKGVNYTDPYIINRTFKEAFKISGHAEQDNDVLLSNLFFDINPNSAQTIFDPNTIHSFDHIVLRYRVQYPLNIILTPTTMDKYSQVHSLLLKLKIVDLALHEVWSNLKVHSKRTMSQQMRYLHMFRQEVQHFVNVFKIFIFVEVVESSFSNFVNELLREKTSDNLNVEKLLLLHNRFVESLHKQCLLGHSAKPVMDIISKMFGLILKFKAQMEANSFTSEEEIPELAFRMMTQTRKEFVDCALFLDSLMDRLAQQSSTSKFGQFRMNYKFTY</sequence>
<dbReference type="Pfam" id="PF17681">
    <property type="entry name" value="GCP_N_terminal"/>
    <property type="match status" value="1"/>
</dbReference>
<dbReference type="PANTHER" id="PTHR19302">
    <property type="entry name" value="GAMMA TUBULIN COMPLEX PROTEIN"/>
    <property type="match status" value="1"/>
</dbReference>
<dbReference type="Pfam" id="PF04130">
    <property type="entry name" value="GCP_C_terminal"/>
    <property type="match status" value="1"/>
</dbReference>
<gene>
    <name evidence="9" type="ORF">FDP41_011484</name>
</gene>
<feature type="domain" description="Gamma tubulin complex component C-terminal" evidence="7">
    <location>
        <begin position="780"/>
        <end position="1073"/>
    </location>
</feature>
<feature type="coiled-coil region" evidence="6">
    <location>
        <begin position="622"/>
        <end position="656"/>
    </location>
</feature>
<comment type="caution">
    <text evidence="9">The sequence shown here is derived from an EMBL/GenBank/DDBJ whole genome shotgun (WGS) entry which is preliminary data.</text>
</comment>
<evidence type="ECO:0000313" key="9">
    <source>
        <dbReference type="EMBL" id="KAF0982554.1"/>
    </source>
</evidence>
<evidence type="ECO:0000259" key="8">
    <source>
        <dbReference type="Pfam" id="PF17681"/>
    </source>
</evidence>
<evidence type="ECO:0000256" key="3">
    <source>
        <dbReference type="ARBA" id="ARBA00022701"/>
    </source>
</evidence>
<evidence type="ECO:0000256" key="2">
    <source>
        <dbReference type="ARBA" id="ARBA00022490"/>
    </source>
</evidence>
<accession>A0A6A5C7T2</accession>
<reference evidence="9 10" key="1">
    <citation type="journal article" date="2019" name="Sci. Rep.">
        <title>Nanopore sequencing improves the draft genome of the human pathogenic amoeba Naegleria fowleri.</title>
        <authorList>
            <person name="Liechti N."/>
            <person name="Schurch N."/>
            <person name="Bruggmann R."/>
            <person name="Wittwer M."/>
        </authorList>
    </citation>
    <scope>NUCLEOTIDE SEQUENCE [LARGE SCALE GENOMIC DNA]</scope>
    <source>
        <strain evidence="9 10">ATCC 30894</strain>
    </source>
</reference>
<dbReference type="EMBL" id="VFQX01000009">
    <property type="protein sequence ID" value="KAF0982554.1"/>
    <property type="molecule type" value="Genomic_DNA"/>
</dbReference>
<protein>
    <recommendedName>
        <fullName evidence="5">Spindle pole body component</fullName>
    </recommendedName>
</protein>
<dbReference type="InterPro" id="IPR007259">
    <property type="entry name" value="GCP"/>
</dbReference>
<dbReference type="RefSeq" id="XP_044567267.1">
    <property type="nucleotide sequence ID" value="XM_044701897.1"/>
</dbReference>
<dbReference type="GeneID" id="68118699"/>
<dbReference type="VEuPathDB" id="AmoebaDB:NF0029170"/>
<dbReference type="GO" id="GO:0000922">
    <property type="term" value="C:spindle pole"/>
    <property type="evidence" value="ECO:0007669"/>
    <property type="project" value="InterPro"/>
</dbReference>
<dbReference type="GO" id="GO:0031122">
    <property type="term" value="P:cytoplasmic microtubule organization"/>
    <property type="evidence" value="ECO:0007669"/>
    <property type="project" value="TreeGrafter"/>
</dbReference>
<dbReference type="Gene3D" id="1.20.120.1900">
    <property type="entry name" value="Gamma-tubulin complex, C-terminal domain"/>
    <property type="match status" value="1"/>
</dbReference>
<dbReference type="GO" id="GO:0007020">
    <property type="term" value="P:microtubule nucleation"/>
    <property type="evidence" value="ECO:0007669"/>
    <property type="project" value="InterPro"/>
</dbReference>
<dbReference type="InterPro" id="IPR040457">
    <property type="entry name" value="GCP_C"/>
</dbReference>
<dbReference type="GO" id="GO:0000278">
    <property type="term" value="P:mitotic cell cycle"/>
    <property type="evidence" value="ECO:0007669"/>
    <property type="project" value="TreeGrafter"/>
</dbReference>
<name>A0A6A5C7T2_NAEFO</name>
<dbReference type="GO" id="GO:0051321">
    <property type="term" value="P:meiotic cell cycle"/>
    <property type="evidence" value="ECO:0007669"/>
    <property type="project" value="TreeGrafter"/>
</dbReference>
<evidence type="ECO:0000256" key="5">
    <source>
        <dbReference type="RuleBase" id="RU363050"/>
    </source>
</evidence>
<dbReference type="AlphaFoldDB" id="A0A6A5C7T2"/>
<dbReference type="GO" id="GO:0005874">
    <property type="term" value="C:microtubule"/>
    <property type="evidence" value="ECO:0007669"/>
    <property type="project" value="UniProtKB-KW"/>
</dbReference>
<keyword evidence="10" id="KW-1185">Reference proteome</keyword>
<evidence type="ECO:0000256" key="4">
    <source>
        <dbReference type="ARBA" id="ARBA00023212"/>
    </source>
</evidence>
<dbReference type="VEuPathDB" id="AmoebaDB:FDP41_011484"/>
<evidence type="ECO:0000256" key="6">
    <source>
        <dbReference type="SAM" id="Coils"/>
    </source>
</evidence>
<dbReference type="OMA" id="CEYAACQ"/>
<evidence type="ECO:0000313" key="10">
    <source>
        <dbReference type="Proteomes" id="UP000444721"/>
    </source>
</evidence>
<keyword evidence="4 5" id="KW-0206">Cytoskeleton</keyword>
<keyword evidence="2 5" id="KW-0963">Cytoplasm</keyword>
<feature type="domain" description="Gamma tubulin complex component protein N-terminal" evidence="8">
    <location>
        <begin position="304"/>
        <end position="641"/>
    </location>
</feature>
<comment type="similarity">
    <text evidence="1 5">Belongs to the TUBGCP family.</text>
</comment>
<dbReference type="GO" id="GO:0051225">
    <property type="term" value="P:spindle assembly"/>
    <property type="evidence" value="ECO:0007669"/>
    <property type="project" value="TreeGrafter"/>
</dbReference>
<organism evidence="9 10">
    <name type="scientific">Naegleria fowleri</name>
    <name type="common">Brain eating amoeba</name>
    <dbReference type="NCBI Taxonomy" id="5763"/>
    <lineage>
        <taxon>Eukaryota</taxon>
        <taxon>Discoba</taxon>
        <taxon>Heterolobosea</taxon>
        <taxon>Tetramitia</taxon>
        <taxon>Eutetramitia</taxon>
        <taxon>Vahlkampfiidae</taxon>
        <taxon>Naegleria</taxon>
    </lineage>
</organism>
<dbReference type="InterPro" id="IPR042241">
    <property type="entry name" value="GCP_C_sf"/>
</dbReference>
<evidence type="ECO:0000259" key="7">
    <source>
        <dbReference type="Pfam" id="PF04130"/>
    </source>
</evidence>
<dbReference type="OrthoDB" id="775571at2759"/>
<dbReference type="PANTHER" id="PTHR19302:SF70">
    <property type="entry name" value="GAMMA-TUBULIN COMPLEX COMPONENT 6"/>
    <property type="match status" value="1"/>
</dbReference>
<keyword evidence="3 5" id="KW-0493">Microtubule</keyword>